<gene>
    <name evidence="1" type="ORF">EYE40_10385</name>
</gene>
<evidence type="ECO:0000313" key="2">
    <source>
        <dbReference type="Proteomes" id="UP000294194"/>
    </source>
</evidence>
<organism evidence="1 2">
    <name type="scientific">Glaciihabitans arcticus</name>
    <dbReference type="NCBI Taxonomy" id="2668039"/>
    <lineage>
        <taxon>Bacteria</taxon>
        <taxon>Bacillati</taxon>
        <taxon>Actinomycetota</taxon>
        <taxon>Actinomycetes</taxon>
        <taxon>Micrococcales</taxon>
        <taxon>Microbacteriaceae</taxon>
        <taxon>Glaciihabitans</taxon>
    </lineage>
</organism>
<dbReference type="RefSeq" id="WP_130981873.1">
    <property type="nucleotide sequence ID" value="NZ_SISG01000001.1"/>
</dbReference>
<comment type="caution">
    <text evidence="1">The sequence shown here is derived from an EMBL/GenBank/DDBJ whole genome shotgun (WGS) entry which is preliminary data.</text>
</comment>
<evidence type="ECO:0000313" key="1">
    <source>
        <dbReference type="EMBL" id="TBN57762.1"/>
    </source>
</evidence>
<name>A0A4Q9GRZ6_9MICO</name>
<dbReference type="Proteomes" id="UP000294194">
    <property type="component" value="Unassembled WGS sequence"/>
</dbReference>
<protein>
    <submittedName>
        <fullName evidence="1">Uncharacterized protein</fullName>
    </submittedName>
</protein>
<dbReference type="AlphaFoldDB" id="A0A4Q9GRZ6"/>
<dbReference type="PROSITE" id="PS51257">
    <property type="entry name" value="PROKAR_LIPOPROTEIN"/>
    <property type="match status" value="1"/>
</dbReference>
<keyword evidence="2" id="KW-1185">Reference proteome</keyword>
<sequence>MVGGDRTRAFAGVAIAAISILMLAGCAESSGGSGSSITLAQTKSPTQLLRNETASRVPTAVIAEVASSEDTSIRCKTEKADPKGLMRSWKSTVTINVESGSAWRTKAVVDEMAASLVTDGWEASKGFDSAVQVTLLTSEQSAVGIELGANQPEEGSDKGATIYVSTTGPCVATAGEDSTEIRDLEGQGD</sequence>
<accession>A0A4Q9GRZ6</accession>
<dbReference type="EMBL" id="SISG01000001">
    <property type="protein sequence ID" value="TBN57762.1"/>
    <property type="molecule type" value="Genomic_DNA"/>
</dbReference>
<proteinExistence type="predicted"/>
<reference evidence="2" key="1">
    <citation type="submission" date="2019-02" db="EMBL/GenBank/DDBJ databases">
        <title>Glaciihabitans arcticus sp. nov., a psychrotolerant bacterium isolated from polar soil.</title>
        <authorList>
            <person name="Dahal R.H."/>
        </authorList>
    </citation>
    <scope>NUCLEOTIDE SEQUENCE [LARGE SCALE GENOMIC DNA]</scope>
    <source>
        <strain evidence="2">RP-3-7</strain>
    </source>
</reference>